<gene>
    <name evidence="3" type="ORF">Micbo1qcDRAFT_111323</name>
</gene>
<dbReference type="PANTHER" id="PTHR48081">
    <property type="entry name" value="AB HYDROLASE SUPERFAMILY PROTEIN C4A8.06C"/>
    <property type="match status" value="1"/>
</dbReference>
<protein>
    <submittedName>
        <fullName evidence="3">Putative alpha/beta hydrolase protein</fullName>
    </submittedName>
</protein>
<proteinExistence type="predicted"/>
<dbReference type="Gene3D" id="3.40.50.1820">
    <property type="entry name" value="alpha/beta hydrolase"/>
    <property type="match status" value="1"/>
</dbReference>
<feature type="non-terminal residue" evidence="3">
    <location>
        <position position="1"/>
    </location>
</feature>
<dbReference type="InterPro" id="IPR050300">
    <property type="entry name" value="GDXG_lipolytic_enzyme"/>
</dbReference>
<name>A0A136IJZ7_9PEZI</name>
<feature type="non-terminal residue" evidence="3">
    <location>
        <position position="250"/>
    </location>
</feature>
<dbReference type="PANTHER" id="PTHR48081:SF8">
    <property type="entry name" value="ALPHA_BETA HYDROLASE FOLD-3 DOMAIN-CONTAINING PROTEIN-RELATED"/>
    <property type="match status" value="1"/>
</dbReference>
<dbReference type="InParanoid" id="A0A136IJZ7"/>
<reference evidence="4" key="1">
    <citation type="submission" date="2016-02" db="EMBL/GenBank/DDBJ databases">
        <title>Draft genome sequence of Microdochium bolleyi, a fungal endophyte of beachgrass.</title>
        <authorList>
            <consortium name="DOE Joint Genome Institute"/>
            <person name="David A.S."/>
            <person name="May G."/>
            <person name="Haridas S."/>
            <person name="Lim J."/>
            <person name="Wang M."/>
            <person name="Labutti K."/>
            <person name="Lipzen A."/>
            <person name="Barry K."/>
            <person name="Grigoriev I.V."/>
        </authorList>
    </citation>
    <scope>NUCLEOTIDE SEQUENCE [LARGE SCALE GENOMIC DNA]</scope>
    <source>
        <strain evidence="4">J235TASD1</strain>
    </source>
</reference>
<dbReference type="Proteomes" id="UP000070501">
    <property type="component" value="Unassembled WGS sequence"/>
</dbReference>
<accession>A0A136IJZ7</accession>
<dbReference type="InterPro" id="IPR013094">
    <property type="entry name" value="AB_hydrolase_3"/>
</dbReference>
<dbReference type="EMBL" id="KQ964287">
    <property type="protein sequence ID" value="KXJ85287.1"/>
    <property type="molecule type" value="Genomic_DNA"/>
</dbReference>
<evidence type="ECO:0000313" key="4">
    <source>
        <dbReference type="Proteomes" id="UP000070501"/>
    </source>
</evidence>
<keyword evidence="4" id="KW-1185">Reference proteome</keyword>
<evidence type="ECO:0000256" key="1">
    <source>
        <dbReference type="ARBA" id="ARBA00022801"/>
    </source>
</evidence>
<dbReference type="InterPro" id="IPR029058">
    <property type="entry name" value="AB_hydrolase_fold"/>
</dbReference>
<dbReference type="Pfam" id="PF07859">
    <property type="entry name" value="Abhydrolase_3"/>
    <property type="match status" value="1"/>
</dbReference>
<keyword evidence="1 3" id="KW-0378">Hydrolase</keyword>
<organism evidence="3 4">
    <name type="scientific">Microdochium bolleyi</name>
    <dbReference type="NCBI Taxonomy" id="196109"/>
    <lineage>
        <taxon>Eukaryota</taxon>
        <taxon>Fungi</taxon>
        <taxon>Dikarya</taxon>
        <taxon>Ascomycota</taxon>
        <taxon>Pezizomycotina</taxon>
        <taxon>Sordariomycetes</taxon>
        <taxon>Xylariomycetidae</taxon>
        <taxon>Xylariales</taxon>
        <taxon>Microdochiaceae</taxon>
        <taxon>Microdochium</taxon>
    </lineage>
</organism>
<sequence length="250" mass="27535">PKGDVQLSVFRPRGLASSRPCLYFIHGGGMIMGNRYTAANVPLALAMHFQAVCVSVEYHLAPEYRIDAQVGDCVSGLKWLVNHAPEVGVDKGRIIVCGHSGGGGLAVGTISRLRKDGQHAVQAQMLLAPMLDHTMGSWSTNQYRNQMPWTRATNTFAWECVEGVLEGVQLENRSSHKDVYQVTEPATYLDVGTAEIFRDEAIAYAKQLMQDGVQVELHVWAGAFHAAEVFVPAAELSRQIMDTRIGWLER</sequence>
<dbReference type="AlphaFoldDB" id="A0A136IJZ7"/>
<dbReference type="OrthoDB" id="433474at2759"/>
<dbReference type="SUPFAM" id="SSF53474">
    <property type="entry name" value="alpha/beta-Hydrolases"/>
    <property type="match status" value="1"/>
</dbReference>
<feature type="domain" description="Alpha/beta hydrolase fold-3" evidence="2">
    <location>
        <begin position="23"/>
        <end position="226"/>
    </location>
</feature>
<dbReference type="GO" id="GO:0016787">
    <property type="term" value="F:hydrolase activity"/>
    <property type="evidence" value="ECO:0007669"/>
    <property type="project" value="UniProtKB-KW"/>
</dbReference>
<evidence type="ECO:0000259" key="2">
    <source>
        <dbReference type="Pfam" id="PF07859"/>
    </source>
</evidence>
<dbReference type="STRING" id="196109.A0A136IJZ7"/>
<evidence type="ECO:0000313" key="3">
    <source>
        <dbReference type="EMBL" id="KXJ85287.1"/>
    </source>
</evidence>